<dbReference type="PANTHER" id="PTHR42788">
    <property type="entry name" value="TAURINE IMPORT ATP-BINDING PROTEIN-RELATED"/>
    <property type="match status" value="1"/>
</dbReference>
<name>A0A5J5KUV3_9MICC</name>
<organism evidence="5 6">
    <name type="scientific">Kocuria coralli</name>
    <dbReference type="NCBI Taxonomy" id="1461025"/>
    <lineage>
        <taxon>Bacteria</taxon>
        <taxon>Bacillati</taxon>
        <taxon>Actinomycetota</taxon>
        <taxon>Actinomycetes</taxon>
        <taxon>Micrococcales</taxon>
        <taxon>Micrococcaceae</taxon>
        <taxon>Kocuria</taxon>
    </lineage>
</organism>
<dbReference type="InterPro" id="IPR027417">
    <property type="entry name" value="P-loop_NTPase"/>
</dbReference>
<dbReference type="PANTHER" id="PTHR42788:SF19">
    <property type="entry name" value="ALIPHATIC SULFONATES IMPORT ATP-BINDING PROTEIN SSUB 2"/>
    <property type="match status" value="1"/>
</dbReference>
<dbReference type="Pfam" id="PF00005">
    <property type="entry name" value="ABC_tran"/>
    <property type="match status" value="1"/>
</dbReference>
<dbReference type="InterPro" id="IPR003593">
    <property type="entry name" value="AAA+_ATPase"/>
</dbReference>
<dbReference type="RefSeq" id="WP_158034513.1">
    <property type="nucleotide sequence ID" value="NZ_ML708623.1"/>
</dbReference>
<dbReference type="InterPro" id="IPR003439">
    <property type="entry name" value="ABC_transporter-like_ATP-bd"/>
</dbReference>
<gene>
    <name evidence="5" type="ORF">FCK90_11860</name>
</gene>
<keyword evidence="3 5" id="KW-0067">ATP-binding</keyword>
<keyword evidence="6" id="KW-1185">Reference proteome</keyword>
<accession>A0A5J5KUV3</accession>
<dbReference type="SMART" id="SM00382">
    <property type="entry name" value="AAA"/>
    <property type="match status" value="1"/>
</dbReference>
<dbReference type="GO" id="GO:0005524">
    <property type="term" value="F:ATP binding"/>
    <property type="evidence" value="ECO:0007669"/>
    <property type="project" value="UniProtKB-KW"/>
</dbReference>
<feature type="domain" description="ABC transporter" evidence="4">
    <location>
        <begin position="28"/>
        <end position="269"/>
    </location>
</feature>
<dbReference type="InterPro" id="IPR050166">
    <property type="entry name" value="ABC_transporter_ATP-bind"/>
</dbReference>
<dbReference type="OrthoDB" id="8773773at2"/>
<dbReference type="Proteomes" id="UP000325957">
    <property type="component" value="Unassembled WGS sequence"/>
</dbReference>
<dbReference type="EMBL" id="SZWF01000018">
    <property type="protein sequence ID" value="KAA9393479.1"/>
    <property type="molecule type" value="Genomic_DNA"/>
</dbReference>
<dbReference type="GO" id="GO:0016887">
    <property type="term" value="F:ATP hydrolysis activity"/>
    <property type="evidence" value="ECO:0007669"/>
    <property type="project" value="InterPro"/>
</dbReference>
<dbReference type="InterPro" id="IPR017871">
    <property type="entry name" value="ABC_transporter-like_CS"/>
</dbReference>
<sequence>MTAAPASPSLNATAGRGTRAYPVQAATVSFDGVGKSFPAARGTKRGASAPGGGLRQVLSDVSFDVEPGQIVSILGPSGCGKSTLLRAAAGLSTATAGQVRIDGSPVSGIDPRCAVGFQEPRPLPWRSVTDNVAMGLPRGTPKADGGRRVAELIDLVGLTGSAGHRPAEISGGMAQRASLARALARNPGVLLLDEPFGALDALTRLKMQDLLLDVHAADPTTVLMVTHDVEEALYLSDRVILLGSRDPAGPAGIAEDIRIRVPRPRSREDAELARLRSHLLAQLGVEGH</sequence>
<protein>
    <submittedName>
        <fullName evidence="5">ABC transporter ATP-binding protein</fullName>
    </submittedName>
</protein>
<dbReference type="PROSITE" id="PS00211">
    <property type="entry name" value="ABC_TRANSPORTER_1"/>
    <property type="match status" value="1"/>
</dbReference>
<comment type="caution">
    <text evidence="5">The sequence shown here is derived from an EMBL/GenBank/DDBJ whole genome shotgun (WGS) entry which is preliminary data.</text>
</comment>
<evidence type="ECO:0000259" key="4">
    <source>
        <dbReference type="PROSITE" id="PS50893"/>
    </source>
</evidence>
<evidence type="ECO:0000256" key="3">
    <source>
        <dbReference type="ARBA" id="ARBA00022840"/>
    </source>
</evidence>
<evidence type="ECO:0000256" key="2">
    <source>
        <dbReference type="ARBA" id="ARBA00022741"/>
    </source>
</evidence>
<dbReference type="SUPFAM" id="SSF52540">
    <property type="entry name" value="P-loop containing nucleoside triphosphate hydrolases"/>
    <property type="match status" value="1"/>
</dbReference>
<proteinExistence type="predicted"/>
<evidence type="ECO:0000313" key="6">
    <source>
        <dbReference type="Proteomes" id="UP000325957"/>
    </source>
</evidence>
<evidence type="ECO:0000256" key="1">
    <source>
        <dbReference type="ARBA" id="ARBA00022448"/>
    </source>
</evidence>
<dbReference type="Gene3D" id="3.40.50.300">
    <property type="entry name" value="P-loop containing nucleotide triphosphate hydrolases"/>
    <property type="match status" value="1"/>
</dbReference>
<evidence type="ECO:0000313" key="5">
    <source>
        <dbReference type="EMBL" id="KAA9393479.1"/>
    </source>
</evidence>
<keyword evidence="1" id="KW-0813">Transport</keyword>
<reference evidence="5 6" key="1">
    <citation type="submission" date="2019-05" db="EMBL/GenBank/DDBJ databases">
        <title>Kocuria coralli sp. nov., a novel actinobacterium isolated from coral reef seawater.</title>
        <authorList>
            <person name="Li J."/>
        </authorList>
    </citation>
    <scope>NUCLEOTIDE SEQUENCE [LARGE SCALE GENOMIC DNA]</scope>
    <source>
        <strain evidence="5 6">SCSIO 13007</strain>
    </source>
</reference>
<dbReference type="PROSITE" id="PS50893">
    <property type="entry name" value="ABC_TRANSPORTER_2"/>
    <property type="match status" value="1"/>
</dbReference>
<dbReference type="CDD" id="cd03293">
    <property type="entry name" value="ABC_NrtD_SsuB_transporters"/>
    <property type="match status" value="1"/>
</dbReference>
<keyword evidence="2" id="KW-0547">Nucleotide-binding</keyword>
<dbReference type="AlphaFoldDB" id="A0A5J5KUV3"/>